<proteinExistence type="predicted"/>
<feature type="transmembrane region" description="Helical" evidence="8">
    <location>
        <begin position="785"/>
        <end position="804"/>
    </location>
</feature>
<feature type="transmembrane region" description="Helical" evidence="8">
    <location>
        <begin position="576"/>
        <end position="597"/>
    </location>
</feature>
<evidence type="ECO:0000256" key="6">
    <source>
        <dbReference type="ARBA" id="ARBA00022989"/>
    </source>
</evidence>
<name>A0A177NKI9_9GAMM</name>
<dbReference type="GO" id="GO:0016763">
    <property type="term" value="F:pentosyltransferase activity"/>
    <property type="evidence" value="ECO:0007669"/>
    <property type="project" value="TreeGrafter"/>
</dbReference>
<dbReference type="AlphaFoldDB" id="A0A177NKI9"/>
<dbReference type="Pfam" id="PF02366">
    <property type="entry name" value="PMT"/>
    <property type="match status" value="1"/>
</dbReference>
<feature type="transmembrane region" description="Helical" evidence="8">
    <location>
        <begin position="503"/>
        <end position="520"/>
    </location>
</feature>
<keyword evidence="11" id="KW-1185">Reference proteome</keyword>
<reference evidence="11" key="1">
    <citation type="submission" date="2016-03" db="EMBL/GenBank/DDBJ databases">
        <authorList>
            <person name="Heylen K."/>
            <person name="De Vos P."/>
            <person name="Vekeman B."/>
        </authorList>
    </citation>
    <scope>NUCLEOTIDE SEQUENCE [LARGE SCALE GENOMIC DNA]</scope>
    <source>
        <strain evidence="11">R-45383</strain>
    </source>
</reference>
<sequence length="1007" mass="112964">MGTNGIRHWLPSLGALLVASFLIALCLANWLLPIRQGPIRDQMPDGWMGAEHAERRAYFRQTWRLPFKPEHGWVALAADDYQLMVNGRVVSWNKYSINASLPFQTRFSDRAQGQVPHSWDMPRNPTSQRAANEEWRVLHYIDITAYLLPGENTLAVYVQSQHLPRLAIKGGASGEGLTAEIDGRAEAWRALDVAANLTGKRFFEPGYNETEWPAARPLGELEKPVYAPVDPTIWTTPRSELGLSGVWLAGDMRLATELVDLHRVAGDSAWVRIGCDWPYYLFWDDELVGAGGGGGGIEAFDMTRFLAADRGRLSVRVVRPNSETAPSVLFVDGRLGQRVLDGGLHWQTQIQAHPDWLSGAGQWIAAATLSADSRLGALKLQTAEPIDADWMVQFLSLWLVSAGACWLAVRLFRLGAGASAEGYAGRGPSGLLAIGAIAALMLIALRVRYGETDSVLWLEDPVWRPIWMGWVPTVTLLSWWLLRRPAFSVSWPETGRWVRDSRLWLGLTLVAGFALRYYQIGFDDLQADENVSWDASRGILKGLSPEAVSGVLYTRSPLYHYVLALWLAVFGDSKEIARGLSIVPGLGVIIAAYLLTLRIGGRRGLALLVAVLLAFDPWQIFISRIIRFYQFMQFLGVVSVYLFLRGFIWRDGRRYQHWFFVFCTATALSQEVFVITFPAFCIAGFLYYKPFDWRADRSILIGFATMMTVTIADMVIFTILCLTPHVGIATSSDSIMKLHLINPHVFINLFLLGNQRMALAYSVLVVSGFWYWFRGRKSNPAIVTLYLLVFVSAFVASVLLMQIANRYVSPLYPFLIVLAVLTGRGWIDVLAERIFGTGAAVEVLRNRWRTIVAGLLLTLVPFQSDPLALVDAYSRPINMGHETAYHFIAAQKSPDDKILTVSPMSAAIVMGGVDYYLMETLSFDEVYRHASVQGQVVDRWAGGKLVTNLDELRHLFNQHRRVWVITDEMESKKMSDELLGFLERTSEVRYEFFGGKVLLWDAGRGLY</sequence>
<keyword evidence="7 8" id="KW-0472">Membrane</keyword>
<evidence type="ECO:0000256" key="8">
    <source>
        <dbReference type="SAM" id="Phobius"/>
    </source>
</evidence>
<keyword evidence="4" id="KW-0808">Transferase</keyword>
<dbReference type="Gene3D" id="2.60.120.260">
    <property type="entry name" value="Galactose-binding domain-like"/>
    <property type="match status" value="1"/>
</dbReference>
<evidence type="ECO:0000256" key="3">
    <source>
        <dbReference type="ARBA" id="ARBA00022676"/>
    </source>
</evidence>
<evidence type="ECO:0000256" key="4">
    <source>
        <dbReference type="ARBA" id="ARBA00022679"/>
    </source>
</evidence>
<evidence type="ECO:0000256" key="5">
    <source>
        <dbReference type="ARBA" id="ARBA00022692"/>
    </source>
</evidence>
<dbReference type="RefSeq" id="WP_064028573.1">
    <property type="nucleotide sequence ID" value="NZ_LUUK01000168.1"/>
</dbReference>
<evidence type="ECO:0000313" key="10">
    <source>
        <dbReference type="EMBL" id="OAI18401.1"/>
    </source>
</evidence>
<feature type="transmembrane region" description="Helical" evidence="8">
    <location>
        <begin position="699"/>
        <end position="722"/>
    </location>
</feature>
<evidence type="ECO:0000259" key="9">
    <source>
        <dbReference type="Pfam" id="PF02366"/>
    </source>
</evidence>
<dbReference type="Proteomes" id="UP000077628">
    <property type="component" value="Unassembled WGS sequence"/>
</dbReference>
<dbReference type="PANTHER" id="PTHR33908">
    <property type="entry name" value="MANNOSYLTRANSFERASE YKCB-RELATED"/>
    <property type="match status" value="1"/>
</dbReference>
<evidence type="ECO:0000256" key="7">
    <source>
        <dbReference type="ARBA" id="ARBA00023136"/>
    </source>
</evidence>
<dbReference type="InterPro" id="IPR003342">
    <property type="entry name" value="ArnT-like_N"/>
</dbReference>
<comment type="subcellular location">
    <subcellularLocation>
        <location evidence="1">Cell membrane</location>
        <topology evidence="1">Multi-pass membrane protein</topology>
    </subcellularLocation>
</comment>
<gene>
    <name evidence="10" type="ORF">A1355_05780</name>
</gene>
<dbReference type="EMBL" id="LUUK01000168">
    <property type="protein sequence ID" value="OAI18401.1"/>
    <property type="molecule type" value="Genomic_DNA"/>
</dbReference>
<feature type="transmembrane region" description="Helical" evidence="8">
    <location>
        <begin position="604"/>
        <end position="622"/>
    </location>
</feature>
<keyword evidence="2" id="KW-1003">Cell membrane</keyword>
<feature type="transmembrane region" description="Helical" evidence="8">
    <location>
        <begin position="430"/>
        <end position="450"/>
    </location>
</feature>
<feature type="transmembrane region" description="Helical" evidence="8">
    <location>
        <begin position="462"/>
        <end position="482"/>
    </location>
</feature>
<feature type="transmembrane region" description="Helical" evidence="8">
    <location>
        <begin position="659"/>
        <end position="687"/>
    </location>
</feature>
<keyword evidence="3" id="KW-0328">Glycosyltransferase</keyword>
<dbReference type="PANTHER" id="PTHR33908:SF11">
    <property type="entry name" value="MEMBRANE PROTEIN"/>
    <property type="match status" value="1"/>
</dbReference>
<dbReference type="GO" id="GO:0005886">
    <property type="term" value="C:plasma membrane"/>
    <property type="evidence" value="ECO:0007669"/>
    <property type="project" value="UniProtKB-SubCell"/>
</dbReference>
<protein>
    <recommendedName>
        <fullName evidence="9">ArnT-like N-terminal domain-containing protein</fullName>
    </recommendedName>
</protein>
<feature type="transmembrane region" description="Helical" evidence="8">
    <location>
        <begin position="390"/>
        <end position="409"/>
    </location>
</feature>
<feature type="domain" description="ArnT-like N-terminal" evidence="9">
    <location>
        <begin position="577"/>
        <end position="693"/>
    </location>
</feature>
<comment type="caution">
    <text evidence="10">The sequence shown here is derived from an EMBL/GenBank/DDBJ whole genome shotgun (WGS) entry which is preliminary data.</text>
</comment>
<keyword evidence="6 8" id="KW-1133">Transmembrane helix</keyword>
<evidence type="ECO:0000256" key="1">
    <source>
        <dbReference type="ARBA" id="ARBA00004651"/>
    </source>
</evidence>
<dbReference type="GO" id="GO:0009103">
    <property type="term" value="P:lipopolysaccharide biosynthetic process"/>
    <property type="evidence" value="ECO:0007669"/>
    <property type="project" value="UniProtKB-ARBA"/>
</dbReference>
<organism evidence="10 11">
    <name type="scientific">Methylomonas koyamae</name>
    <dbReference type="NCBI Taxonomy" id="702114"/>
    <lineage>
        <taxon>Bacteria</taxon>
        <taxon>Pseudomonadati</taxon>
        <taxon>Pseudomonadota</taxon>
        <taxon>Gammaproteobacteria</taxon>
        <taxon>Methylococcales</taxon>
        <taxon>Methylococcaceae</taxon>
        <taxon>Methylomonas</taxon>
    </lineage>
</organism>
<evidence type="ECO:0000256" key="2">
    <source>
        <dbReference type="ARBA" id="ARBA00022475"/>
    </source>
</evidence>
<dbReference type="InterPro" id="IPR050297">
    <property type="entry name" value="LipidA_mod_glycosyltrf_83"/>
</dbReference>
<evidence type="ECO:0000313" key="11">
    <source>
        <dbReference type="Proteomes" id="UP000077628"/>
    </source>
</evidence>
<feature type="transmembrane region" description="Helical" evidence="8">
    <location>
        <begin position="628"/>
        <end position="647"/>
    </location>
</feature>
<dbReference type="GO" id="GO:0000030">
    <property type="term" value="F:mannosyltransferase activity"/>
    <property type="evidence" value="ECO:0007669"/>
    <property type="project" value="InterPro"/>
</dbReference>
<keyword evidence="5 8" id="KW-0812">Transmembrane</keyword>
<feature type="transmembrane region" description="Helical" evidence="8">
    <location>
        <begin position="810"/>
        <end position="827"/>
    </location>
</feature>
<accession>A0A177NKI9</accession>
<dbReference type="OrthoDB" id="525534at2"/>
<dbReference type="STRING" id="702114.A1355_05780"/>
<dbReference type="GO" id="GO:0006493">
    <property type="term" value="P:protein O-linked glycosylation"/>
    <property type="evidence" value="ECO:0007669"/>
    <property type="project" value="InterPro"/>
</dbReference>